<dbReference type="InterPro" id="IPR056597">
    <property type="entry name" value="ARM_LRRK2"/>
</dbReference>
<dbReference type="SUPFAM" id="SSF48371">
    <property type="entry name" value="ARM repeat"/>
    <property type="match status" value="1"/>
</dbReference>
<accession>A0ABR0XJM9</accession>
<dbReference type="PANTHER" id="PTHR22895:SF0">
    <property type="entry name" value="ARMADILLO REPEAT-CONTAINING PROTEIN 6"/>
    <property type="match status" value="1"/>
</dbReference>
<organism evidence="3 4">
    <name type="scientific">Rehmannia glutinosa</name>
    <name type="common">Chinese foxglove</name>
    <dbReference type="NCBI Taxonomy" id="99300"/>
    <lineage>
        <taxon>Eukaryota</taxon>
        <taxon>Viridiplantae</taxon>
        <taxon>Streptophyta</taxon>
        <taxon>Embryophyta</taxon>
        <taxon>Tracheophyta</taxon>
        <taxon>Spermatophyta</taxon>
        <taxon>Magnoliopsida</taxon>
        <taxon>eudicotyledons</taxon>
        <taxon>Gunneridae</taxon>
        <taxon>Pentapetalae</taxon>
        <taxon>asterids</taxon>
        <taxon>lamiids</taxon>
        <taxon>Lamiales</taxon>
        <taxon>Orobanchaceae</taxon>
        <taxon>Rehmannieae</taxon>
        <taxon>Rehmannia</taxon>
    </lineage>
</organism>
<feature type="domain" description="LRRK2 ARM repeat" evidence="2">
    <location>
        <begin position="187"/>
        <end position="354"/>
    </location>
</feature>
<keyword evidence="4" id="KW-1185">Reference proteome</keyword>
<sequence>MGPAKAAARTISQSAFDEMVQENIDDLGMDPTEALEDAIQTLTIQGVDLSDLQSSEIFKENGGPKIVVGILSNEREDEKILDGCFSVIAAAATATVLKESFMDLKIDELIVQILKEHNGGSIPSIYDAIRVILSSDDNRVIASQVFGYARKFAKLGIAEVLVESLREGLNTPCLISASIALRAVAVNDEICRSVANSGGIDVVLRCLDDSGVQGNDAVARACCSLLSKLAGSDANKSIIVEKRGMDRLINLSARFSDDPSVLQEVMSIICTLCLRSPENAARAIESGAGDLAIQAMQNFPESDQLQRNSCFMIRNLVARNPENRKILLGNGIEELIRKAKQRHKSCKDAATDALRDLGIDNYNS</sequence>
<evidence type="ECO:0000313" key="3">
    <source>
        <dbReference type="EMBL" id="KAK6159385.1"/>
    </source>
</evidence>
<dbReference type="Pfam" id="PF23744">
    <property type="entry name" value="ARM_LRRK2"/>
    <property type="match status" value="1"/>
</dbReference>
<dbReference type="InterPro" id="IPR000225">
    <property type="entry name" value="Armadillo"/>
</dbReference>
<dbReference type="Proteomes" id="UP001318860">
    <property type="component" value="Unassembled WGS sequence"/>
</dbReference>
<dbReference type="SMART" id="SM00185">
    <property type="entry name" value="ARM"/>
    <property type="match status" value="4"/>
</dbReference>
<evidence type="ECO:0000313" key="4">
    <source>
        <dbReference type="Proteomes" id="UP001318860"/>
    </source>
</evidence>
<evidence type="ECO:0000256" key="1">
    <source>
        <dbReference type="ARBA" id="ARBA00022737"/>
    </source>
</evidence>
<dbReference type="EMBL" id="JABTTQ020000004">
    <property type="protein sequence ID" value="KAK6159385.1"/>
    <property type="molecule type" value="Genomic_DNA"/>
</dbReference>
<proteinExistence type="predicted"/>
<reference evidence="3 4" key="1">
    <citation type="journal article" date="2021" name="Comput. Struct. Biotechnol. J.">
        <title>De novo genome assembly of the potent medicinal plant Rehmannia glutinosa using nanopore technology.</title>
        <authorList>
            <person name="Ma L."/>
            <person name="Dong C."/>
            <person name="Song C."/>
            <person name="Wang X."/>
            <person name="Zheng X."/>
            <person name="Niu Y."/>
            <person name="Chen S."/>
            <person name="Feng W."/>
        </authorList>
    </citation>
    <scope>NUCLEOTIDE SEQUENCE [LARGE SCALE GENOMIC DNA]</scope>
    <source>
        <strain evidence="3">DH-2019</strain>
    </source>
</reference>
<name>A0ABR0XJM9_REHGL</name>
<keyword evidence="1" id="KW-0677">Repeat</keyword>
<dbReference type="InterPro" id="IPR011989">
    <property type="entry name" value="ARM-like"/>
</dbReference>
<dbReference type="InterPro" id="IPR016024">
    <property type="entry name" value="ARM-type_fold"/>
</dbReference>
<protein>
    <recommendedName>
        <fullName evidence="2">LRRK2 ARM repeat domain-containing protein</fullName>
    </recommendedName>
</protein>
<gene>
    <name evidence="3" type="ORF">DH2020_006699</name>
</gene>
<comment type="caution">
    <text evidence="3">The sequence shown here is derived from an EMBL/GenBank/DDBJ whole genome shotgun (WGS) entry which is preliminary data.</text>
</comment>
<dbReference type="PANTHER" id="PTHR22895">
    <property type="entry name" value="ARMADILLO REPEAT-CONTAINING PROTEIN 6"/>
    <property type="match status" value="1"/>
</dbReference>
<dbReference type="Gene3D" id="1.25.10.10">
    <property type="entry name" value="Leucine-rich Repeat Variant"/>
    <property type="match status" value="1"/>
</dbReference>
<evidence type="ECO:0000259" key="2">
    <source>
        <dbReference type="Pfam" id="PF23744"/>
    </source>
</evidence>